<dbReference type="InterPro" id="IPR019887">
    <property type="entry name" value="Tscrpt_reg_AsnC/Lrp_C"/>
</dbReference>
<dbReference type="InterPro" id="IPR000485">
    <property type="entry name" value="AsnC-type_HTH_dom"/>
</dbReference>
<evidence type="ECO:0000256" key="2">
    <source>
        <dbReference type="ARBA" id="ARBA00023125"/>
    </source>
</evidence>
<protein>
    <submittedName>
        <fullName evidence="5">Transcriptional regulator, AsnC family</fullName>
    </submittedName>
</protein>
<sequence length="168" mass="18496">MTDGEGERTRKILRALEADARRTPADLAALVGIGSDEAANIVAGLERRGVIRAYRTVVDWDRVSPDRVVAFIDVSVTPQRDVGFDQVAARIYRHPEVRSVHLVSGGHDLRVVVEGPTIREISAFVGEKLAPIDHVTATNTHFLLKAYKEEHSILVEEPADDDRLAVTP</sequence>
<dbReference type="Pfam" id="PF13412">
    <property type="entry name" value="HTH_24"/>
    <property type="match status" value="1"/>
</dbReference>
<evidence type="ECO:0000313" key="5">
    <source>
        <dbReference type="EMBL" id="CAA9548080.1"/>
    </source>
</evidence>
<dbReference type="PANTHER" id="PTHR30154">
    <property type="entry name" value="LEUCINE-RESPONSIVE REGULATORY PROTEIN"/>
    <property type="match status" value="1"/>
</dbReference>
<proteinExistence type="predicted"/>
<dbReference type="AlphaFoldDB" id="A0A6J4UE67"/>
<dbReference type="Gene3D" id="3.30.70.920">
    <property type="match status" value="1"/>
</dbReference>
<dbReference type="InterPro" id="IPR019888">
    <property type="entry name" value="Tscrpt_reg_AsnC-like"/>
</dbReference>
<dbReference type="Pfam" id="PF01037">
    <property type="entry name" value="AsnC_trans_reg"/>
    <property type="match status" value="1"/>
</dbReference>
<accession>A0A6J4UE67</accession>
<dbReference type="EMBL" id="CADCWF010000091">
    <property type="protein sequence ID" value="CAA9548080.1"/>
    <property type="molecule type" value="Genomic_DNA"/>
</dbReference>
<dbReference type="GO" id="GO:0043200">
    <property type="term" value="P:response to amino acid"/>
    <property type="evidence" value="ECO:0007669"/>
    <property type="project" value="TreeGrafter"/>
</dbReference>
<dbReference type="GO" id="GO:0005829">
    <property type="term" value="C:cytosol"/>
    <property type="evidence" value="ECO:0007669"/>
    <property type="project" value="TreeGrafter"/>
</dbReference>
<evidence type="ECO:0000259" key="4">
    <source>
        <dbReference type="PROSITE" id="PS50956"/>
    </source>
</evidence>
<dbReference type="GO" id="GO:0043565">
    <property type="term" value="F:sequence-specific DNA binding"/>
    <property type="evidence" value="ECO:0007669"/>
    <property type="project" value="InterPro"/>
</dbReference>
<dbReference type="SUPFAM" id="SSF54909">
    <property type="entry name" value="Dimeric alpha+beta barrel"/>
    <property type="match status" value="1"/>
</dbReference>
<dbReference type="PROSITE" id="PS50956">
    <property type="entry name" value="HTH_ASNC_2"/>
    <property type="match status" value="1"/>
</dbReference>
<dbReference type="PANTHER" id="PTHR30154:SF34">
    <property type="entry name" value="TRANSCRIPTIONAL REGULATOR AZLB"/>
    <property type="match status" value="1"/>
</dbReference>
<organism evidence="5">
    <name type="scientific">uncultured Thermomicrobiales bacterium</name>
    <dbReference type="NCBI Taxonomy" id="1645740"/>
    <lineage>
        <taxon>Bacteria</taxon>
        <taxon>Pseudomonadati</taxon>
        <taxon>Thermomicrobiota</taxon>
        <taxon>Thermomicrobia</taxon>
        <taxon>Thermomicrobiales</taxon>
        <taxon>environmental samples</taxon>
    </lineage>
</organism>
<dbReference type="Gene3D" id="1.10.10.10">
    <property type="entry name" value="Winged helix-like DNA-binding domain superfamily/Winged helix DNA-binding domain"/>
    <property type="match status" value="1"/>
</dbReference>
<evidence type="ECO:0000256" key="1">
    <source>
        <dbReference type="ARBA" id="ARBA00023015"/>
    </source>
</evidence>
<keyword evidence="1" id="KW-0805">Transcription regulation</keyword>
<dbReference type="InterPro" id="IPR036388">
    <property type="entry name" value="WH-like_DNA-bd_sf"/>
</dbReference>
<keyword evidence="2" id="KW-0238">DNA-binding</keyword>
<feature type="domain" description="HTH asnC-type" evidence="4">
    <location>
        <begin position="10"/>
        <end position="85"/>
    </location>
</feature>
<dbReference type="SMART" id="SM00344">
    <property type="entry name" value="HTH_ASNC"/>
    <property type="match status" value="1"/>
</dbReference>
<dbReference type="InterPro" id="IPR036390">
    <property type="entry name" value="WH_DNA-bd_sf"/>
</dbReference>
<dbReference type="InterPro" id="IPR011008">
    <property type="entry name" value="Dimeric_a/b-barrel"/>
</dbReference>
<name>A0A6J4UE67_9BACT</name>
<gene>
    <name evidence="5" type="ORF">AVDCRST_MAG59-1499</name>
</gene>
<evidence type="ECO:0000256" key="3">
    <source>
        <dbReference type="ARBA" id="ARBA00023163"/>
    </source>
</evidence>
<reference evidence="5" key="1">
    <citation type="submission" date="2020-02" db="EMBL/GenBank/DDBJ databases">
        <authorList>
            <person name="Meier V. D."/>
        </authorList>
    </citation>
    <scope>NUCLEOTIDE SEQUENCE</scope>
    <source>
        <strain evidence="5">AVDCRST_MAG59</strain>
    </source>
</reference>
<keyword evidence="3" id="KW-0804">Transcription</keyword>
<dbReference type="SUPFAM" id="SSF46785">
    <property type="entry name" value="Winged helix' DNA-binding domain"/>
    <property type="match status" value="1"/>
</dbReference>